<sequence>MKTGHFSSLLLLFLASLVCVGGARRGPEEYWKSTMSDEAMPKAIHDLMSPNPTSDSIDLDRFIKNFETKPNVIIYHSEQLKPQALKD</sequence>
<protein>
    <submittedName>
        <fullName evidence="2">Organ-specific protein P4-like</fullName>
    </submittedName>
</protein>
<feature type="signal peptide" evidence="1">
    <location>
        <begin position="1"/>
        <end position="23"/>
    </location>
</feature>
<organism evidence="2 3">
    <name type="scientific">Salvia divinorum</name>
    <name type="common">Maria pastora</name>
    <name type="synonym">Diviner's sage</name>
    <dbReference type="NCBI Taxonomy" id="28513"/>
    <lineage>
        <taxon>Eukaryota</taxon>
        <taxon>Viridiplantae</taxon>
        <taxon>Streptophyta</taxon>
        <taxon>Embryophyta</taxon>
        <taxon>Tracheophyta</taxon>
        <taxon>Spermatophyta</taxon>
        <taxon>Magnoliopsida</taxon>
        <taxon>eudicotyledons</taxon>
        <taxon>Gunneridae</taxon>
        <taxon>Pentapetalae</taxon>
        <taxon>asterids</taxon>
        <taxon>lamiids</taxon>
        <taxon>Lamiales</taxon>
        <taxon>Lamiaceae</taxon>
        <taxon>Nepetoideae</taxon>
        <taxon>Mentheae</taxon>
        <taxon>Salviinae</taxon>
        <taxon>Salvia</taxon>
        <taxon>Salvia subgen. Calosphace</taxon>
    </lineage>
</organism>
<proteinExistence type="predicted"/>
<evidence type="ECO:0000313" key="3">
    <source>
        <dbReference type="Proteomes" id="UP001567538"/>
    </source>
</evidence>
<evidence type="ECO:0000256" key="1">
    <source>
        <dbReference type="SAM" id="SignalP"/>
    </source>
</evidence>
<dbReference type="Proteomes" id="UP001567538">
    <property type="component" value="Unassembled WGS sequence"/>
</dbReference>
<accession>A0ABD1HDI9</accession>
<comment type="caution">
    <text evidence="2">The sequence shown here is derived from an EMBL/GenBank/DDBJ whole genome shotgun (WGS) entry which is preliminary data.</text>
</comment>
<name>A0ABD1HDI9_SALDI</name>
<dbReference type="Pfam" id="PF10950">
    <property type="entry name" value="Organ_specific"/>
    <property type="match status" value="1"/>
</dbReference>
<evidence type="ECO:0000313" key="2">
    <source>
        <dbReference type="EMBL" id="KAL1554249.1"/>
    </source>
</evidence>
<gene>
    <name evidence="2" type="ORF">AAHA92_14831</name>
</gene>
<dbReference type="PANTHER" id="PTHR33731:SF17">
    <property type="entry name" value="ORGAN-SPECIFIC PROTEIN P4-LIKE"/>
    <property type="match status" value="1"/>
</dbReference>
<dbReference type="AlphaFoldDB" id="A0ABD1HDI9"/>
<dbReference type="InterPro" id="IPR024489">
    <property type="entry name" value="Organ_specific_prot"/>
</dbReference>
<keyword evidence="3" id="KW-1185">Reference proteome</keyword>
<feature type="chain" id="PRO_5044814747" evidence="1">
    <location>
        <begin position="24"/>
        <end position="87"/>
    </location>
</feature>
<dbReference type="PANTHER" id="PTHR33731">
    <property type="entry name" value="PROTEIN, PUTATIVE-RELATED"/>
    <property type="match status" value="1"/>
</dbReference>
<reference evidence="2 3" key="1">
    <citation type="submission" date="2024-06" db="EMBL/GenBank/DDBJ databases">
        <title>A chromosome level genome sequence of Diviner's sage (Salvia divinorum).</title>
        <authorList>
            <person name="Ford S.A."/>
            <person name="Ro D.-K."/>
            <person name="Ness R.W."/>
            <person name="Phillips M.A."/>
        </authorList>
    </citation>
    <scope>NUCLEOTIDE SEQUENCE [LARGE SCALE GENOMIC DNA]</scope>
    <source>
        <strain evidence="2">SAF-2024a</strain>
        <tissue evidence="2">Leaf</tissue>
    </source>
</reference>
<keyword evidence="1" id="KW-0732">Signal</keyword>
<dbReference type="EMBL" id="JBEAFC010000006">
    <property type="protein sequence ID" value="KAL1554249.1"/>
    <property type="molecule type" value="Genomic_DNA"/>
</dbReference>